<organism evidence="1 2">
    <name type="scientific">Handroanthus impetiginosus</name>
    <dbReference type="NCBI Taxonomy" id="429701"/>
    <lineage>
        <taxon>Eukaryota</taxon>
        <taxon>Viridiplantae</taxon>
        <taxon>Streptophyta</taxon>
        <taxon>Embryophyta</taxon>
        <taxon>Tracheophyta</taxon>
        <taxon>Spermatophyta</taxon>
        <taxon>Magnoliopsida</taxon>
        <taxon>eudicotyledons</taxon>
        <taxon>Gunneridae</taxon>
        <taxon>Pentapetalae</taxon>
        <taxon>asterids</taxon>
        <taxon>lamiids</taxon>
        <taxon>Lamiales</taxon>
        <taxon>Bignoniaceae</taxon>
        <taxon>Crescentiina</taxon>
        <taxon>Tabebuia alliance</taxon>
        <taxon>Handroanthus</taxon>
    </lineage>
</organism>
<evidence type="ECO:0000313" key="1">
    <source>
        <dbReference type="EMBL" id="PIN06740.1"/>
    </source>
</evidence>
<proteinExistence type="predicted"/>
<protein>
    <submittedName>
        <fullName evidence="1">Uncharacterized protein</fullName>
    </submittedName>
</protein>
<dbReference type="AlphaFoldDB" id="A0A2G9GP14"/>
<evidence type="ECO:0000313" key="2">
    <source>
        <dbReference type="Proteomes" id="UP000231279"/>
    </source>
</evidence>
<dbReference type="Proteomes" id="UP000231279">
    <property type="component" value="Unassembled WGS sequence"/>
</dbReference>
<dbReference type="EMBL" id="NKXS01004332">
    <property type="protein sequence ID" value="PIN06740.1"/>
    <property type="molecule type" value="Genomic_DNA"/>
</dbReference>
<comment type="caution">
    <text evidence="1">The sequence shown here is derived from an EMBL/GenBank/DDBJ whole genome shotgun (WGS) entry which is preliminary data.</text>
</comment>
<reference evidence="2" key="1">
    <citation type="journal article" date="2018" name="Gigascience">
        <title>Genome assembly of the Pink Ipe (Handroanthus impetiginosus, Bignoniaceae), a highly valued, ecologically keystone Neotropical timber forest tree.</title>
        <authorList>
            <person name="Silva-Junior O.B."/>
            <person name="Grattapaglia D."/>
            <person name="Novaes E."/>
            <person name="Collevatti R.G."/>
        </authorList>
    </citation>
    <scope>NUCLEOTIDE SEQUENCE [LARGE SCALE GENOMIC DNA]</scope>
    <source>
        <strain evidence="2">cv. UFG-1</strain>
    </source>
</reference>
<name>A0A2G9GP14_9LAMI</name>
<gene>
    <name evidence="1" type="ORF">CDL12_20707</name>
</gene>
<accession>A0A2G9GP14</accession>
<sequence>MINCFSSSTFGQLPKLEACKTYHEVLLHEHFLESLLTTVSCHDSLEIIVFYFHSIWLWSWTCTSAVDLYVVA</sequence>
<keyword evidence="2" id="KW-1185">Reference proteome</keyword>